<dbReference type="Gene3D" id="3.10.450.50">
    <property type="match status" value="1"/>
</dbReference>
<evidence type="ECO:0000313" key="2">
    <source>
        <dbReference type="EMBL" id="CUV02920.1"/>
    </source>
</evidence>
<feature type="domain" description="SnoaL-like" evidence="1">
    <location>
        <begin position="11"/>
        <end position="104"/>
    </location>
</feature>
<gene>
    <name evidence="2" type="ORF">MGWOODY_Clf684</name>
</gene>
<organism evidence="2">
    <name type="scientific">hydrothermal vent metagenome</name>
    <dbReference type="NCBI Taxonomy" id="652676"/>
    <lineage>
        <taxon>unclassified sequences</taxon>
        <taxon>metagenomes</taxon>
        <taxon>ecological metagenomes</taxon>
    </lineage>
</organism>
<evidence type="ECO:0000259" key="1">
    <source>
        <dbReference type="Pfam" id="PF12680"/>
    </source>
</evidence>
<dbReference type="Pfam" id="PF12680">
    <property type="entry name" value="SnoaL_2"/>
    <property type="match status" value="1"/>
</dbReference>
<dbReference type="EMBL" id="FAXA01000332">
    <property type="protein sequence ID" value="CUV02920.1"/>
    <property type="molecule type" value="Genomic_DNA"/>
</dbReference>
<reference evidence="2" key="1">
    <citation type="submission" date="2015-10" db="EMBL/GenBank/DDBJ databases">
        <authorList>
            <person name="Gilbert D.G."/>
        </authorList>
    </citation>
    <scope>NUCLEOTIDE SEQUENCE</scope>
</reference>
<name>A0A160VDW3_9ZZZZ</name>
<protein>
    <recommendedName>
        <fullName evidence="1">SnoaL-like domain-containing protein</fullName>
    </recommendedName>
</protein>
<dbReference type="InterPro" id="IPR032710">
    <property type="entry name" value="NTF2-like_dom_sf"/>
</dbReference>
<dbReference type="InterPro" id="IPR037401">
    <property type="entry name" value="SnoaL-like"/>
</dbReference>
<proteinExistence type="predicted"/>
<accession>A0A160VDW3</accession>
<sequence length="123" mass="13740">MTPKEIVLGGYQCFADGDMEGLGKIFHKDALIKVNGNHELSGEYHGFDDFLANFLAQIPVKFPNFNLDILNVTAEDDRVHVRVHYTADNLDSESMHCFVVKDGLETEFDVFDDSQKMAAALNG</sequence>
<dbReference type="AlphaFoldDB" id="A0A160VDW3"/>
<dbReference type="SUPFAM" id="SSF54427">
    <property type="entry name" value="NTF2-like"/>
    <property type="match status" value="1"/>
</dbReference>